<dbReference type="Gene3D" id="3.60.15.10">
    <property type="entry name" value="Ribonuclease Z/Hydroxyacylglutathione hydrolase-like"/>
    <property type="match status" value="1"/>
</dbReference>
<dbReference type="PANTHER" id="PTHR11203">
    <property type="entry name" value="CLEAVAGE AND POLYADENYLATION SPECIFICITY FACTOR FAMILY MEMBER"/>
    <property type="match status" value="1"/>
</dbReference>
<dbReference type="Gene3D" id="3.40.50.10890">
    <property type="match status" value="1"/>
</dbReference>
<keyword evidence="5" id="KW-1185">Reference proteome</keyword>
<dbReference type="Proteomes" id="UP000473008">
    <property type="component" value="Unassembled WGS sequence"/>
</dbReference>
<dbReference type="Pfam" id="PF00753">
    <property type="entry name" value="Lactamase_B"/>
    <property type="match status" value="1"/>
</dbReference>
<feature type="domain" description="Beta-Casp" evidence="3">
    <location>
        <begin position="234"/>
        <end position="370"/>
    </location>
</feature>
<reference evidence="4 5" key="1">
    <citation type="submission" date="2020-02" db="EMBL/GenBank/DDBJ databases">
        <title>The draft genome of Grimontia sedimenta sp. nov., isolated from benthic sediments near coral reefs south of Kuwait.</title>
        <authorList>
            <person name="Mahmoud H.M."/>
            <person name="Jose L."/>
            <person name="Eapen S."/>
        </authorList>
    </citation>
    <scope>NUCLEOTIDE SEQUENCE [LARGE SCALE GENOMIC DNA]</scope>
    <source>
        <strain evidence="4 5">S25</strain>
    </source>
</reference>
<dbReference type="Pfam" id="PF07521">
    <property type="entry name" value="RMMBL"/>
    <property type="match status" value="1"/>
</dbReference>
<dbReference type="InterPro" id="IPR001279">
    <property type="entry name" value="Metallo-B-lactamas"/>
</dbReference>
<dbReference type="SMART" id="SM00849">
    <property type="entry name" value="Lactamase_B"/>
    <property type="match status" value="1"/>
</dbReference>
<dbReference type="GO" id="GO:0004521">
    <property type="term" value="F:RNA endonuclease activity"/>
    <property type="evidence" value="ECO:0007669"/>
    <property type="project" value="TreeGrafter"/>
</dbReference>
<evidence type="ECO:0000313" key="4">
    <source>
        <dbReference type="EMBL" id="NGN98458.1"/>
    </source>
</evidence>
<keyword evidence="1 4" id="KW-0378">Hydrolase</keyword>
<dbReference type="CDD" id="cd16295">
    <property type="entry name" value="TTHA0252-CPSF-like_MBL-fold"/>
    <property type="match status" value="1"/>
</dbReference>
<evidence type="ECO:0000259" key="3">
    <source>
        <dbReference type="SMART" id="SM01027"/>
    </source>
</evidence>
<dbReference type="InterPro" id="IPR050698">
    <property type="entry name" value="MBL"/>
</dbReference>
<dbReference type="InterPro" id="IPR036866">
    <property type="entry name" value="RibonucZ/Hydroxyglut_hydro"/>
</dbReference>
<dbReference type="PANTHER" id="PTHR11203:SF37">
    <property type="entry name" value="INTEGRATOR COMPLEX SUBUNIT 11"/>
    <property type="match status" value="1"/>
</dbReference>
<dbReference type="EMBL" id="JAALDL010000009">
    <property type="protein sequence ID" value="NGN98458.1"/>
    <property type="molecule type" value="Genomic_DNA"/>
</dbReference>
<dbReference type="GO" id="GO:0016787">
    <property type="term" value="F:hydrolase activity"/>
    <property type="evidence" value="ECO:0007669"/>
    <property type="project" value="UniProtKB-KW"/>
</dbReference>
<evidence type="ECO:0000256" key="1">
    <source>
        <dbReference type="ARBA" id="ARBA00022801"/>
    </source>
</evidence>
<comment type="caution">
    <text evidence="4">The sequence shown here is derived from an EMBL/GenBank/DDBJ whole genome shotgun (WGS) entry which is preliminary data.</text>
</comment>
<dbReference type="InterPro" id="IPR011108">
    <property type="entry name" value="RMMBL"/>
</dbReference>
<evidence type="ECO:0000313" key="5">
    <source>
        <dbReference type="Proteomes" id="UP000473008"/>
    </source>
</evidence>
<proteinExistence type="predicted"/>
<dbReference type="SMART" id="SM01027">
    <property type="entry name" value="Beta-Casp"/>
    <property type="match status" value="1"/>
</dbReference>
<organism evidence="4 5">
    <name type="scientific">Grimontia sedimenti</name>
    <dbReference type="NCBI Taxonomy" id="2711294"/>
    <lineage>
        <taxon>Bacteria</taxon>
        <taxon>Pseudomonadati</taxon>
        <taxon>Pseudomonadota</taxon>
        <taxon>Gammaproteobacteria</taxon>
        <taxon>Vibrionales</taxon>
        <taxon>Vibrionaceae</taxon>
        <taxon>Grimontia</taxon>
    </lineage>
</organism>
<dbReference type="RefSeq" id="WP_165014033.1">
    <property type="nucleotide sequence ID" value="NZ_JAALDL010000009.1"/>
</dbReference>
<accession>A0A6M1RKV9</accession>
<dbReference type="InterPro" id="IPR022712">
    <property type="entry name" value="Beta_Casp"/>
</dbReference>
<dbReference type="SUPFAM" id="SSF56281">
    <property type="entry name" value="Metallo-hydrolase/oxidoreductase"/>
    <property type="match status" value="1"/>
</dbReference>
<sequence length="458" mass="50555">MHITHYGAKTGVTGSCHQLTTENGKLLIDCGLFQGEEVCPLDIEFDVHDIDTLILTHAHIDHIGRLPWLLAAGFQAPIYCTLATAKLVPMMLDDALRLQLGLKRKDRQRVLKLIESLTVPVNYHTWHTVSHQRSVVADIRFQPAGHILGSAYVEVKLPTKEVIVFSGDLGPNNTPLLPDPEPPARADVLVIESTYGDGVHESIEHRAQRLKTLIKRSLEDGGVILIPAFSVGRTQELLFDIEAIIATQLNDLERREWSKIPIILDSPMAAKVTDHYREFKALWGEEAKTRLEAGRHPLAFEQCVTIDSHGDHQALVNRLQQTGEPAIVVAASGMCNGGRILNYLEALLPDARTDVILAGYQAKGTLGRKLQKGAKRVEIGNQNIKVSAHIHTMSGYSAHADKNELLQFIEGIPTKPKEIRIVHGDKEAQEALAGEIEQRGLAERVVMGVRAGPGKRRP</sequence>
<feature type="domain" description="Metallo-beta-lactamase" evidence="2">
    <location>
        <begin position="13"/>
        <end position="218"/>
    </location>
</feature>
<dbReference type="Pfam" id="PF10996">
    <property type="entry name" value="Beta-Casp"/>
    <property type="match status" value="1"/>
</dbReference>
<protein>
    <submittedName>
        <fullName evidence="4">MBL fold metallo-hydrolase</fullName>
    </submittedName>
</protein>
<dbReference type="AlphaFoldDB" id="A0A6M1RKV9"/>
<evidence type="ECO:0000259" key="2">
    <source>
        <dbReference type="SMART" id="SM00849"/>
    </source>
</evidence>
<name>A0A6M1RKV9_9GAMM</name>
<gene>
    <name evidence="4" type="ORF">G5S52_12605</name>
</gene>